<evidence type="ECO:0000313" key="3">
    <source>
        <dbReference type="Proteomes" id="UP001596549"/>
    </source>
</evidence>
<evidence type="ECO:0000313" key="2">
    <source>
        <dbReference type="EMBL" id="MFC7373555.1"/>
    </source>
</evidence>
<reference evidence="3" key="1">
    <citation type="journal article" date="2019" name="Int. J. Syst. Evol. Microbiol.">
        <title>The Global Catalogue of Microorganisms (GCM) 10K type strain sequencing project: providing services to taxonomists for standard genome sequencing and annotation.</title>
        <authorList>
            <consortium name="The Broad Institute Genomics Platform"/>
            <consortium name="The Broad Institute Genome Sequencing Center for Infectious Disease"/>
            <person name="Wu L."/>
            <person name="Ma J."/>
        </authorList>
    </citation>
    <scope>NUCLEOTIDE SEQUENCE [LARGE SCALE GENOMIC DNA]</scope>
    <source>
        <strain evidence="3">NBRC 106396</strain>
    </source>
</reference>
<name>A0ABW2NST9_9BACL</name>
<feature type="coiled-coil region" evidence="1">
    <location>
        <begin position="64"/>
        <end position="91"/>
    </location>
</feature>
<dbReference type="InterPro" id="IPR036457">
    <property type="entry name" value="PPM-type-like_dom_sf"/>
</dbReference>
<evidence type="ECO:0000256" key="1">
    <source>
        <dbReference type="SAM" id="Coils"/>
    </source>
</evidence>
<keyword evidence="1" id="KW-0175">Coiled coil</keyword>
<dbReference type="Gene3D" id="3.60.40.10">
    <property type="entry name" value="PPM-type phosphatase domain"/>
    <property type="match status" value="1"/>
</dbReference>
<sequence>MELLRTSFSWVGSEETLLDSPAVTKAGCVTIGRYGGHTAAGAKKNEDGCLVWCNKEYEWEFTMILDAHNTAQSAEIVLDALEKERESLHVLLNQPAQSCLPMLEERIVSIFQSPAFKEKCSQIKGETACLIAVRKSNYLWWFSVGDNLIFLFADELKSLGQQQLNTRNFYEWIGQVNTFDQEVPCYSTGRRELRQGNNLILLTTDGLVECPNEPFTDHNIIYKRFQDRKNDEAVQSLLEDVQYNKGTDSVTMLAWNVNNTKKAAMPSNMPSL</sequence>
<comment type="caution">
    <text evidence="2">The sequence shown here is derived from an EMBL/GenBank/DDBJ whole genome shotgun (WGS) entry which is preliminary data.</text>
</comment>
<dbReference type="Proteomes" id="UP001596549">
    <property type="component" value="Unassembled WGS sequence"/>
</dbReference>
<protein>
    <submittedName>
        <fullName evidence="2">Protein phosphatase 2C domain-containing protein</fullName>
    </submittedName>
</protein>
<keyword evidence="3" id="KW-1185">Reference proteome</keyword>
<proteinExistence type="predicted"/>
<dbReference type="SUPFAM" id="SSF81606">
    <property type="entry name" value="PP2C-like"/>
    <property type="match status" value="1"/>
</dbReference>
<dbReference type="RefSeq" id="WP_379751601.1">
    <property type="nucleotide sequence ID" value="NZ_JBHTCP010000052.1"/>
</dbReference>
<organism evidence="2 3">
    <name type="scientific">Fictibacillus iocasae</name>
    <dbReference type="NCBI Taxonomy" id="2715437"/>
    <lineage>
        <taxon>Bacteria</taxon>
        <taxon>Bacillati</taxon>
        <taxon>Bacillota</taxon>
        <taxon>Bacilli</taxon>
        <taxon>Bacillales</taxon>
        <taxon>Fictibacillaceae</taxon>
        <taxon>Fictibacillus</taxon>
    </lineage>
</organism>
<gene>
    <name evidence="2" type="ORF">ACFQPF_18080</name>
</gene>
<dbReference type="EMBL" id="JBHTCP010000052">
    <property type="protein sequence ID" value="MFC7373555.1"/>
    <property type="molecule type" value="Genomic_DNA"/>
</dbReference>
<accession>A0ABW2NST9</accession>